<proteinExistence type="predicted"/>
<dbReference type="EMBL" id="BMAO01012103">
    <property type="protein sequence ID" value="GFQ79039.1"/>
    <property type="molecule type" value="Genomic_DNA"/>
</dbReference>
<accession>A0A8X6KMY2</accession>
<feature type="compositionally biased region" description="Low complexity" evidence="1">
    <location>
        <begin position="14"/>
        <end position="42"/>
    </location>
</feature>
<evidence type="ECO:0000256" key="1">
    <source>
        <dbReference type="SAM" id="MobiDB-lite"/>
    </source>
</evidence>
<dbReference type="AlphaFoldDB" id="A0A8X6KMY2"/>
<reference evidence="2" key="1">
    <citation type="submission" date="2020-07" db="EMBL/GenBank/DDBJ databases">
        <title>Multicomponent nature underlies the extraordinary mechanical properties of spider dragline silk.</title>
        <authorList>
            <person name="Kono N."/>
            <person name="Nakamura H."/>
            <person name="Mori M."/>
            <person name="Yoshida Y."/>
            <person name="Ohtoshi R."/>
            <person name="Malay A.D."/>
            <person name="Moran D.A.P."/>
            <person name="Tomita M."/>
            <person name="Numata K."/>
            <person name="Arakawa K."/>
        </authorList>
    </citation>
    <scope>NUCLEOTIDE SEQUENCE</scope>
</reference>
<evidence type="ECO:0000313" key="2">
    <source>
        <dbReference type="EMBL" id="GFQ79039.1"/>
    </source>
</evidence>
<sequence>MLSKYSSRGELHTGSQDSSGSGDSSVDSPVGYVDSSDDSPVGFGNSSTHTAAGNSPCWSSFFDLRISITSS</sequence>
<gene>
    <name evidence="2" type="ORF">TNCT_48971</name>
</gene>
<keyword evidence="3" id="KW-1185">Reference proteome</keyword>
<comment type="caution">
    <text evidence="2">The sequence shown here is derived from an EMBL/GenBank/DDBJ whole genome shotgun (WGS) entry which is preliminary data.</text>
</comment>
<organism evidence="2 3">
    <name type="scientific">Trichonephila clavata</name>
    <name type="common">Joro spider</name>
    <name type="synonym">Nephila clavata</name>
    <dbReference type="NCBI Taxonomy" id="2740835"/>
    <lineage>
        <taxon>Eukaryota</taxon>
        <taxon>Metazoa</taxon>
        <taxon>Ecdysozoa</taxon>
        <taxon>Arthropoda</taxon>
        <taxon>Chelicerata</taxon>
        <taxon>Arachnida</taxon>
        <taxon>Araneae</taxon>
        <taxon>Araneomorphae</taxon>
        <taxon>Entelegynae</taxon>
        <taxon>Araneoidea</taxon>
        <taxon>Nephilidae</taxon>
        <taxon>Trichonephila</taxon>
    </lineage>
</organism>
<name>A0A8X6KMY2_TRICU</name>
<feature type="region of interest" description="Disordered" evidence="1">
    <location>
        <begin position="1"/>
        <end position="58"/>
    </location>
</feature>
<protein>
    <submittedName>
        <fullName evidence="2">Uncharacterized protein</fullName>
    </submittedName>
</protein>
<feature type="compositionally biased region" description="Polar residues" evidence="1">
    <location>
        <begin position="44"/>
        <end position="58"/>
    </location>
</feature>
<dbReference type="Proteomes" id="UP000887116">
    <property type="component" value="Unassembled WGS sequence"/>
</dbReference>
<evidence type="ECO:0000313" key="3">
    <source>
        <dbReference type="Proteomes" id="UP000887116"/>
    </source>
</evidence>